<comment type="caution">
    <text evidence="3">The sequence shown here is derived from an EMBL/GenBank/DDBJ whole genome shotgun (WGS) entry which is preliminary data.</text>
</comment>
<dbReference type="InterPro" id="IPR052594">
    <property type="entry name" value="J_domain-containing_protein"/>
</dbReference>
<dbReference type="EMBL" id="JABMIG020000515">
    <property type="protein sequence ID" value="KAL3776062.1"/>
    <property type="molecule type" value="Genomic_DNA"/>
</dbReference>
<dbReference type="InterPro" id="IPR036869">
    <property type="entry name" value="J_dom_sf"/>
</dbReference>
<dbReference type="PANTHER" id="PTHR44144:SF1">
    <property type="entry name" value="DNAJ HOMOLOG SUBFAMILY C MEMBER 9"/>
    <property type="match status" value="1"/>
</dbReference>
<feature type="compositionally biased region" description="Polar residues" evidence="1">
    <location>
        <begin position="8"/>
        <end position="21"/>
    </location>
</feature>
<dbReference type="Pfam" id="PF23302">
    <property type="entry name" value="HTH_DNAJC9"/>
    <property type="match status" value="1"/>
</dbReference>
<evidence type="ECO:0000313" key="4">
    <source>
        <dbReference type="Proteomes" id="UP001516023"/>
    </source>
</evidence>
<dbReference type="PRINTS" id="PR00625">
    <property type="entry name" value="JDOMAIN"/>
</dbReference>
<dbReference type="Pfam" id="PF00226">
    <property type="entry name" value="DnaJ"/>
    <property type="match status" value="1"/>
</dbReference>
<evidence type="ECO:0000313" key="3">
    <source>
        <dbReference type="EMBL" id="KAL3776062.1"/>
    </source>
</evidence>
<reference evidence="3 4" key="1">
    <citation type="journal article" date="2020" name="G3 (Bethesda)">
        <title>Improved Reference Genome for Cyclotella cryptica CCMP332, a Model for Cell Wall Morphogenesis, Salinity Adaptation, and Lipid Production in Diatoms (Bacillariophyta).</title>
        <authorList>
            <person name="Roberts W.R."/>
            <person name="Downey K.M."/>
            <person name="Ruck E.C."/>
            <person name="Traller J.C."/>
            <person name="Alverson A.J."/>
        </authorList>
    </citation>
    <scope>NUCLEOTIDE SEQUENCE [LARGE SCALE GENOMIC DNA]</scope>
    <source>
        <strain evidence="3 4">CCMP332</strain>
    </source>
</reference>
<dbReference type="Proteomes" id="UP001516023">
    <property type="component" value="Unassembled WGS sequence"/>
</dbReference>
<feature type="domain" description="J" evidence="2">
    <location>
        <begin position="8"/>
        <end position="81"/>
    </location>
</feature>
<dbReference type="InterPro" id="IPR056453">
    <property type="entry name" value="HTH_DNAJC9"/>
</dbReference>
<name>A0ABD3NLF0_9STRA</name>
<dbReference type="InterPro" id="IPR018253">
    <property type="entry name" value="DnaJ_domain_CS"/>
</dbReference>
<gene>
    <name evidence="3" type="ORF">HJC23_008217</name>
</gene>
<evidence type="ECO:0000259" key="2">
    <source>
        <dbReference type="PROSITE" id="PS50076"/>
    </source>
</evidence>
<protein>
    <recommendedName>
        <fullName evidence="2">J domain-containing protein</fullName>
    </recommendedName>
</protein>
<keyword evidence="4" id="KW-1185">Reference proteome</keyword>
<dbReference type="AlphaFoldDB" id="A0ABD3NLF0"/>
<sequence length="370" mass="42041">MDPFGHTSLYQALQASPSSTPKELKRAYRRAALRYHPDHAATSNALKIVDSTPSTLKFQAVLAAYQVLMDESKRSVYDATGTIVDEYDYDDVDGSDVNSSHRSRKCNTRQQWESFFYSVFDEIIHVKTTAENHARSYPGSSQERSDVLRFYSICRGDWAKILECISYGDEGDVEQWKKEVVGPAIQKGEVNDFHTQVENTIQTRRKNNEKIITLDDSSEEEVRKSSSNRNCLKKKRISVDMKVGADFQMSKRDKLEYHTAKKRKEKFSRDVNLATVMSSKHWGDGFPSTATESADRGRGGSLSARFLNDIEKKYAGKKCVGLRIRSRSEHVCASIMGDHYKRRETVSGPHVNSLFDMSTMIVNSMHPVSF</sequence>
<dbReference type="InterPro" id="IPR001623">
    <property type="entry name" value="DnaJ_domain"/>
</dbReference>
<dbReference type="Gene3D" id="1.10.287.110">
    <property type="entry name" value="DnaJ domain"/>
    <property type="match status" value="1"/>
</dbReference>
<dbReference type="PANTHER" id="PTHR44144">
    <property type="entry name" value="DNAJ HOMOLOG SUBFAMILY C MEMBER 9"/>
    <property type="match status" value="1"/>
</dbReference>
<proteinExistence type="predicted"/>
<accession>A0ABD3NLF0</accession>
<dbReference type="SMART" id="SM00271">
    <property type="entry name" value="DnaJ"/>
    <property type="match status" value="1"/>
</dbReference>
<dbReference type="PROSITE" id="PS00636">
    <property type="entry name" value="DNAJ_1"/>
    <property type="match status" value="1"/>
</dbReference>
<dbReference type="PROSITE" id="PS50076">
    <property type="entry name" value="DNAJ_2"/>
    <property type="match status" value="1"/>
</dbReference>
<evidence type="ECO:0000256" key="1">
    <source>
        <dbReference type="SAM" id="MobiDB-lite"/>
    </source>
</evidence>
<feature type="region of interest" description="Disordered" evidence="1">
    <location>
        <begin position="1"/>
        <end position="21"/>
    </location>
</feature>
<dbReference type="CDD" id="cd06257">
    <property type="entry name" value="DnaJ"/>
    <property type="match status" value="1"/>
</dbReference>
<organism evidence="3 4">
    <name type="scientific">Cyclotella cryptica</name>
    <dbReference type="NCBI Taxonomy" id="29204"/>
    <lineage>
        <taxon>Eukaryota</taxon>
        <taxon>Sar</taxon>
        <taxon>Stramenopiles</taxon>
        <taxon>Ochrophyta</taxon>
        <taxon>Bacillariophyta</taxon>
        <taxon>Coscinodiscophyceae</taxon>
        <taxon>Thalassiosirophycidae</taxon>
        <taxon>Stephanodiscales</taxon>
        <taxon>Stephanodiscaceae</taxon>
        <taxon>Cyclotella</taxon>
    </lineage>
</organism>
<dbReference type="SUPFAM" id="SSF46565">
    <property type="entry name" value="Chaperone J-domain"/>
    <property type="match status" value="1"/>
</dbReference>